<organism evidence="2 3">
    <name type="scientific">Robbsia betulipollinis</name>
    <dbReference type="NCBI Taxonomy" id="2981849"/>
    <lineage>
        <taxon>Bacteria</taxon>
        <taxon>Pseudomonadati</taxon>
        <taxon>Pseudomonadota</taxon>
        <taxon>Betaproteobacteria</taxon>
        <taxon>Burkholderiales</taxon>
        <taxon>Burkholderiaceae</taxon>
        <taxon>Robbsia</taxon>
    </lineage>
</organism>
<protein>
    <submittedName>
        <fullName evidence="2">YidB family protein</fullName>
    </submittedName>
</protein>
<sequence length="156" mass="15951">MSIFDSLASSFGQTPSGNGTGTDAGAASGGMIGEAMNFINNQPGGVSGLIDRFHQHGAGDIVESWIGNGENKSIEPELLTKVLGSETVTNFAQKFGMSSEQLSGMLAMVLPNMVDRATPDGQVPADGKLDTNSVLGSLGGLAGLFGKSENKDDQNG</sequence>
<proteinExistence type="predicted"/>
<evidence type="ECO:0000313" key="2">
    <source>
        <dbReference type="EMBL" id="MCY0389458.1"/>
    </source>
</evidence>
<dbReference type="EMBL" id="JAPMXC010000010">
    <property type="protein sequence ID" value="MCY0389458.1"/>
    <property type="molecule type" value="Genomic_DNA"/>
</dbReference>
<evidence type="ECO:0000313" key="3">
    <source>
        <dbReference type="Proteomes" id="UP001082899"/>
    </source>
</evidence>
<feature type="region of interest" description="Disordered" evidence="1">
    <location>
        <begin position="1"/>
        <end position="26"/>
    </location>
</feature>
<dbReference type="InterPro" id="IPR045372">
    <property type="entry name" value="YidB"/>
</dbReference>
<dbReference type="SUPFAM" id="SSF140804">
    <property type="entry name" value="YidB-like"/>
    <property type="match status" value="1"/>
</dbReference>
<reference evidence="2" key="1">
    <citation type="submission" date="2022-11" db="EMBL/GenBank/DDBJ databases">
        <title>Robbsia betulipollinis sp. nov., isolated from pollen of birch (Betula pendula).</title>
        <authorList>
            <person name="Shi H."/>
            <person name="Ambika Manirajan B."/>
            <person name="Ratering S."/>
            <person name="Geissler-Plaum R."/>
            <person name="Schnell S."/>
        </authorList>
    </citation>
    <scope>NUCLEOTIDE SEQUENCE</scope>
    <source>
        <strain evidence="2">Bb-Pol-6</strain>
    </source>
</reference>
<dbReference type="Pfam" id="PF20159">
    <property type="entry name" value="YidB"/>
    <property type="match status" value="1"/>
</dbReference>
<dbReference type="RefSeq" id="WP_267849357.1">
    <property type="nucleotide sequence ID" value="NZ_JAPMXC010000010.1"/>
</dbReference>
<gene>
    <name evidence="2" type="ORF">OVY01_20130</name>
</gene>
<keyword evidence="3" id="KW-1185">Reference proteome</keyword>
<comment type="caution">
    <text evidence="2">The sequence shown here is derived from an EMBL/GenBank/DDBJ whole genome shotgun (WGS) entry which is preliminary data.</text>
</comment>
<dbReference type="Proteomes" id="UP001082899">
    <property type="component" value="Unassembled WGS sequence"/>
</dbReference>
<dbReference type="InterPro" id="IPR027405">
    <property type="entry name" value="YidB-like"/>
</dbReference>
<evidence type="ECO:0000256" key="1">
    <source>
        <dbReference type="SAM" id="MobiDB-lite"/>
    </source>
</evidence>
<accession>A0ABT3ZSC7</accession>
<name>A0ABT3ZSC7_9BURK</name>
<dbReference type="Gene3D" id="1.10.10.690">
    <property type="entry name" value="YidB-like"/>
    <property type="match status" value="1"/>
</dbReference>